<keyword evidence="6 11" id="KW-0406">Ion transport</keyword>
<dbReference type="GO" id="GO:0140114">
    <property type="term" value="P:cellular detoxification of fluoride"/>
    <property type="evidence" value="ECO:0007669"/>
    <property type="project" value="UniProtKB-UniRule"/>
</dbReference>
<keyword evidence="4 11" id="KW-0812">Transmembrane</keyword>
<reference evidence="12 13" key="1">
    <citation type="submission" date="2018-12" db="EMBL/GenBank/DDBJ databases">
        <authorList>
            <consortium name="Pathogen Informatics"/>
        </authorList>
    </citation>
    <scope>NUCLEOTIDE SEQUENCE [LARGE SCALE GENOMIC DNA]</scope>
    <source>
        <strain evidence="12 13">NCTC11432</strain>
    </source>
</reference>
<feature type="binding site" evidence="11">
    <location>
        <position position="79"/>
    </location>
    <ligand>
        <name>Na(+)</name>
        <dbReference type="ChEBI" id="CHEBI:29101"/>
        <note>structural</note>
    </ligand>
</feature>
<proteinExistence type="inferred from homology"/>
<evidence type="ECO:0000313" key="13">
    <source>
        <dbReference type="Proteomes" id="UP000279227"/>
    </source>
</evidence>
<dbReference type="AlphaFoldDB" id="A0A448B924"/>
<comment type="subcellular location">
    <subcellularLocation>
        <location evidence="1 11">Cell membrane</location>
        <topology evidence="1 11">Multi-pass membrane protein</topology>
    </subcellularLocation>
</comment>
<comment type="function">
    <text evidence="11">Fluoride-specific ion channel. Important for reducing fluoride concentration in the cell, thus reducing its toxicity.</text>
</comment>
<evidence type="ECO:0000256" key="4">
    <source>
        <dbReference type="ARBA" id="ARBA00022692"/>
    </source>
</evidence>
<dbReference type="GO" id="GO:0005886">
    <property type="term" value="C:plasma membrane"/>
    <property type="evidence" value="ECO:0007669"/>
    <property type="project" value="UniProtKB-SubCell"/>
</dbReference>
<comment type="similarity">
    <text evidence="9 11">Belongs to the fluoride channel Fluc/FEX (TC 1.A.43) family.</text>
</comment>
<evidence type="ECO:0000256" key="11">
    <source>
        <dbReference type="HAMAP-Rule" id="MF_00454"/>
    </source>
</evidence>
<keyword evidence="5 11" id="KW-1133">Transmembrane helix</keyword>
<dbReference type="PANTHER" id="PTHR28259:SF1">
    <property type="entry name" value="FLUORIDE EXPORT PROTEIN 1-RELATED"/>
    <property type="match status" value="1"/>
</dbReference>
<keyword evidence="11" id="KW-0479">Metal-binding</keyword>
<comment type="catalytic activity">
    <reaction evidence="10">
        <text>fluoride(in) = fluoride(out)</text>
        <dbReference type="Rhea" id="RHEA:76159"/>
        <dbReference type="ChEBI" id="CHEBI:17051"/>
    </reaction>
    <physiologicalReaction direction="left-to-right" evidence="10">
        <dbReference type="Rhea" id="RHEA:76160"/>
    </physiologicalReaction>
</comment>
<sequence>MLKAILIIWIGSGIGGVFRYLVQDLVARHFHITFPLGTFLINVVGCFLIGIFFGLTEKFSWMTAEWRWFLITGICGGFTTFSSFSYDSISLLRQGDYLYCALYLIFSVGLGLLATYLGTLTIK</sequence>
<keyword evidence="3" id="KW-0997">Cell inner membrane</keyword>
<keyword evidence="8 11" id="KW-0407">Ion channel</keyword>
<comment type="activity regulation">
    <text evidence="11">Na(+) is not transported, but it plays an essential structural role and its presence is essential for fluoride channel function.</text>
</comment>
<protein>
    <recommendedName>
        <fullName evidence="11">Fluoride-specific ion channel FluC</fullName>
    </recommendedName>
</protein>
<feature type="transmembrane region" description="Helical" evidence="11">
    <location>
        <begin position="6"/>
        <end position="22"/>
    </location>
</feature>
<keyword evidence="11" id="KW-0915">Sodium</keyword>
<dbReference type="Pfam" id="PF02537">
    <property type="entry name" value="CRCB"/>
    <property type="match status" value="1"/>
</dbReference>
<feature type="transmembrane region" description="Helical" evidence="11">
    <location>
        <begin position="66"/>
        <end position="86"/>
    </location>
</feature>
<dbReference type="GeneID" id="93023512"/>
<evidence type="ECO:0000256" key="1">
    <source>
        <dbReference type="ARBA" id="ARBA00004651"/>
    </source>
</evidence>
<feature type="transmembrane region" description="Helical" evidence="11">
    <location>
        <begin position="98"/>
        <end position="117"/>
    </location>
</feature>
<evidence type="ECO:0000256" key="6">
    <source>
        <dbReference type="ARBA" id="ARBA00023065"/>
    </source>
</evidence>
<evidence type="ECO:0000256" key="8">
    <source>
        <dbReference type="ARBA" id="ARBA00023303"/>
    </source>
</evidence>
<keyword evidence="7 11" id="KW-0472">Membrane</keyword>
<dbReference type="PANTHER" id="PTHR28259">
    <property type="entry name" value="FLUORIDE EXPORT PROTEIN 1-RELATED"/>
    <property type="match status" value="1"/>
</dbReference>
<evidence type="ECO:0000313" key="12">
    <source>
        <dbReference type="EMBL" id="VEE11047.1"/>
    </source>
</evidence>
<dbReference type="HAMAP" id="MF_00454">
    <property type="entry name" value="FluC"/>
    <property type="match status" value="1"/>
</dbReference>
<evidence type="ECO:0000256" key="9">
    <source>
        <dbReference type="ARBA" id="ARBA00035120"/>
    </source>
</evidence>
<dbReference type="Proteomes" id="UP000279227">
    <property type="component" value="Chromosome"/>
</dbReference>
<feature type="binding site" evidence="11">
    <location>
        <position position="76"/>
    </location>
    <ligand>
        <name>Na(+)</name>
        <dbReference type="ChEBI" id="CHEBI:29101"/>
        <note>structural</note>
    </ligand>
</feature>
<dbReference type="GO" id="GO:0062054">
    <property type="term" value="F:fluoride channel activity"/>
    <property type="evidence" value="ECO:0007669"/>
    <property type="project" value="UniProtKB-UniRule"/>
</dbReference>
<dbReference type="NCBIfam" id="TIGR00494">
    <property type="entry name" value="crcB"/>
    <property type="match status" value="1"/>
</dbReference>
<accession>A0A448B924</accession>
<dbReference type="GO" id="GO:0046872">
    <property type="term" value="F:metal ion binding"/>
    <property type="evidence" value="ECO:0007669"/>
    <property type="project" value="UniProtKB-KW"/>
</dbReference>
<dbReference type="InterPro" id="IPR003691">
    <property type="entry name" value="FluC"/>
</dbReference>
<gene>
    <name evidence="11 12" type="primary">crcB</name>
    <name evidence="11" type="synonym">fluC</name>
    <name evidence="12" type="ORF">NCTC11432_04593</name>
</gene>
<evidence type="ECO:0000256" key="7">
    <source>
        <dbReference type="ARBA" id="ARBA00023136"/>
    </source>
</evidence>
<dbReference type="EMBL" id="LR134289">
    <property type="protein sequence ID" value="VEE11047.1"/>
    <property type="molecule type" value="Genomic_DNA"/>
</dbReference>
<evidence type="ECO:0000256" key="10">
    <source>
        <dbReference type="ARBA" id="ARBA00035585"/>
    </source>
</evidence>
<evidence type="ECO:0000256" key="2">
    <source>
        <dbReference type="ARBA" id="ARBA00022475"/>
    </source>
</evidence>
<organism evidence="12 13">
    <name type="scientific">Chryseobacterium gleum</name>
    <name type="common">Flavobacterium gleum</name>
    <dbReference type="NCBI Taxonomy" id="250"/>
    <lineage>
        <taxon>Bacteria</taxon>
        <taxon>Pseudomonadati</taxon>
        <taxon>Bacteroidota</taxon>
        <taxon>Flavobacteriia</taxon>
        <taxon>Flavobacteriales</taxon>
        <taxon>Weeksellaceae</taxon>
        <taxon>Chryseobacterium group</taxon>
        <taxon>Chryseobacterium</taxon>
    </lineage>
</organism>
<dbReference type="RefSeq" id="WP_002981541.1">
    <property type="nucleotide sequence ID" value="NZ_CP068486.1"/>
</dbReference>
<keyword evidence="2 11" id="KW-1003">Cell membrane</keyword>
<evidence type="ECO:0000256" key="3">
    <source>
        <dbReference type="ARBA" id="ARBA00022519"/>
    </source>
</evidence>
<evidence type="ECO:0000256" key="5">
    <source>
        <dbReference type="ARBA" id="ARBA00022989"/>
    </source>
</evidence>
<dbReference type="OrthoDB" id="9815830at2"/>
<dbReference type="STRING" id="525257.HMPREF0204_15211"/>
<keyword evidence="11" id="KW-0813">Transport</keyword>
<name>A0A448B924_CHRGE</name>
<feature type="transmembrane region" description="Helical" evidence="11">
    <location>
        <begin position="34"/>
        <end position="54"/>
    </location>
</feature>
<dbReference type="KEGG" id="cgle:NCTC11432_04593"/>